<dbReference type="EMBL" id="FOLD01000008">
    <property type="protein sequence ID" value="SFC63508.1"/>
    <property type="molecule type" value="Genomic_DNA"/>
</dbReference>
<feature type="chain" id="PRO_5011795737" evidence="5">
    <location>
        <begin position="25"/>
        <end position="541"/>
    </location>
</feature>
<dbReference type="InterPro" id="IPR051395">
    <property type="entry name" value="Cytochrome_c_Peroxidase/MauG"/>
</dbReference>
<dbReference type="AlphaFoldDB" id="A0A1I1KXT0"/>
<keyword evidence="2 4" id="KW-0479">Metal-binding</keyword>
<evidence type="ECO:0000256" key="4">
    <source>
        <dbReference type="PROSITE-ProRule" id="PRU00433"/>
    </source>
</evidence>
<feature type="domain" description="Cytochrome c" evidence="6">
    <location>
        <begin position="331"/>
        <end position="416"/>
    </location>
</feature>
<dbReference type="Proteomes" id="UP000198639">
    <property type="component" value="Unassembled WGS sequence"/>
</dbReference>
<accession>A0A1I1KXT0</accession>
<keyword evidence="7" id="KW-0560">Oxidoreductase</keyword>
<dbReference type="PROSITE" id="PS51007">
    <property type="entry name" value="CYTC"/>
    <property type="match status" value="1"/>
</dbReference>
<organism evidence="7 8">
    <name type="scientific">Massilia yuzhufengensis</name>
    <dbReference type="NCBI Taxonomy" id="1164594"/>
    <lineage>
        <taxon>Bacteria</taxon>
        <taxon>Pseudomonadati</taxon>
        <taxon>Pseudomonadota</taxon>
        <taxon>Betaproteobacteria</taxon>
        <taxon>Burkholderiales</taxon>
        <taxon>Oxalobacteraceae</taxon>
        <taxon>Telluria group</taxon>
        <taxon>Massilia</taxon>
    </lineage>
</organism>
<keyword evidence="7" id="KW-0575">Peroxidase</keyword>
<evidence type="ECO:0000256" key="3">
    <source>
        <dbReference type="ARBA" id="ARBA00023004"/>
    </source>
</evidence>
<evidence type="ECO:0000256" key="2">
    <source>
        <dbReference type="ARBA" id="ARBA00022723"/>
    </source>
</evidence>
<dbReference type="PANTHER" id="PTHR30600:SF4">
    <property type="entry name" value="CYTOCHROME C DOMAIN-CONTAINING PROTEIN"/>
    <property type="match status" value="1"/>
</dbReference>
<dbReference type="OrthoDB" id="9805202at2"/>
<evidence type="ECO:0000259" key="6">
    <source>
        <dbReference type="PROSITE" id="PS51007"/>
    </source>
</evidence>
<evidence type="ECO:0000313" key="8">
    <source>
        <dbReference type="Proteomes" id="UP000198639"/>
    </source>
</evidence>
<keyword evidence="8" id="KW-1185">Reference proteome</keyword>
<reference evidence="8" key="1">
    <citation type="submission" date="2016-10" db="EMBL/GenBank/DDBJ databases">
        <authorList>
            <person name="Varghese N."/>
            <person name="Submissions S."/>
        </authorList>
    </citation>
    <scope>NUCLEOTIDE SEQUENCE [LARGE SCALE GENOMIC DNA]</scope>
    <source>
        <strain evidence="8">CGMCC 1.12041</strain>
    </source>
</reference>
<dbReference type="GO" id="GO:0046872">
    <property type="term" value="F:metal ion binding"/>
    <property type="evidence" value="ECO:0007669"/>
    <property type="project" value="UniProtKB-KW"/>
</dbReference>
<name>A0A1I1KXT0_9BURK</name>
<dbReference type="Pfam" id="PF06537">
    <property type="entry name" value="DHOR"/>
    <property type="match status" value="1"/>
</dbReference>
<dbReference type="InterPro" id="IPR036909">
    <property type="entry name" value="Cyt_c-like_dom_sf"/>
</dbReference>
<evidence type="ECO:0000256" key="5">
    <source>
        <dbReference type="SAM" id="SignalP"/>
    </source>
</evidence>
<evidence type="ECO:0000256" key="1">
    <source>
        <dbReference type="ARBA" id="ARBA00022617"/>
    </source>
</evidence>
<dbReference type="GO" id="GO:0004130">
    <property type="term" value="F:cytochrome-c peroxidase activity"/>
    <property type="evidence" value="ECO:0007669"/>
    <property type="project" value="TreeGrafter"/>
</dbReference>
<dbReference type="InterPro" id="IPR009056">
    <property type="entry name" value="Cyt_c-like_dom"/>
</dbReference>
<protein>
    <submittedName>
        <fullName evidence="7">Di-haem oxidoreductase, putative peroxidase</fullName>
    </submittedName>
</protein>
<dbReference type="STRING" id="1164594.SAMN05216204_10886"/>
<dbReference type="Gene3D" id="1.10.760.10">
    <property type="entry name" value="Cytochrome c-like domain"/>
    <property type="match status" value="1"/>
</dbReference>
<keyword evidence="1 4" id="KW-0349">Heme</keyword>
<evidence type="ECO:0000313" key="7">
    <source>
        <dbReference type="EMBL" id="SFC63508.1"/>
    </source>
</evidence>
<keyword evidence="3 4" id="KW-0408">Iron</keyword>
<feature type="signal peptide" evidence="5">
    <location>
        <begin position="1"/>
        <end position="24"/>
    </location>
</feature>
<proteinExistence type="predicted"/>
<dbReference type="InterPro" id="IPR010538">
    <property type="entry name" value="DHOR"/>
</dbReference>
<keyword evidence="5" id="KW-0732">Signal</keyword>
<dbReference type="GO" id="GO:0009055">
    <property type="term" value="F:electron transfer activity"/>
    <property type="evidence" value="ECO:0007669"/>
    <property type="project" value="InterPro"/>
</dbReference>
<dbReference type="GO" id="GO:0020037">
    <property type="term" value="F:heme binding"/>
    <property type="evidence" value="ECO:0007669"/>
    <property type="project" value="InterPro"/>
</dbReference>
<gene>
    <name evidence="7" type="ORF">SAMN05216204_10886</name>
</gene>
<dbReference type="SUPFAM" id="SSF46626">
    <property type="entry name" value="Cytochrome c"/>
    <property type="match status" value="1"/>
</dbReference>
<sequence>MTRRLAWSAVAGAMALGVAGWALAQVDASLQKMGVGDEFGLNRHLADDQEFVIPLAELVEHGRKVFSANWTVSEGGGRPLAKGNGRTLSDIATPLKGARSFNRISGPDANSCMGCHSQPYGVAGGSGDFVANVFVQGQRFDFATFERADMVPTRGAVDERGKPVTLTSIGNSRHTPGMFGAGYIEMLAREITMDLQRIRDGMRRGETRVLLAKGIDFGRITRREDGLWDVREVTGIPRQSLITATPLDPPSLIVRPWHQAGNSVSLRDFTNTSYHHHHGIQAIERFGANVDPDGDGYSNEMTRADVTAATVFQAVMAVPGQVIPNDPVVERAILRGQQMFNKMQCATCHVPELPLSRQGWTFTEPGPFNPMGNLRTGDTRTLRVDLNDRSLPLPRLAPRDARDDVMMIPAYTDFKLHDVSGEADDMPAEALDMNWPVWAAKFPAGNKRFLTRRLWGIANSGPYFHHGMFSTMRQAVLGHAGEALASRKAFQAAPKGDQDALIEFLKSLQVLPPGTPALVVDEHFRPKRWGEKTVAGKGGAD</sequence>
<dbReference type="PANTHER" id="PTHR30600">
    <property type="entry name" value="CYTOCHROME C PEROXIDASE-RELATED"/>
    <property type="match status" value="1"/>
</dbReference>
<dbReference type="RefSeq" id="WP_091874123.1">
    <property type="nucleotide sequence ID" value="NZ_FOLD01000008.1"/>
</dbReference>